<dbReference type="AlphaFoldDB" id="G4TQA0"/>
<keyword evidence="2" id="KW-0521">NADP</keyword>
<dbReference type="PANTHER" id="PTHR24322:SF736">
    <property type="entry name" value="RETINOL DEHYDROGENASE 10"/>
    <property type="match status" value="1"/>
</dbReference>
<keyword evidence="5" id="KW-1185">Reference proteome</keyword>
<dbReference type="GO" id="GO:0016616">
    <property type="term" value="F:oxidoreductase activity, acting on the CH-OH group of donors, NAD or NADP as acceptor"/>
    <property type="evidence" value="ECO:0007669"/>
    <property type="project" value="TreeGrafter"/>
</dbReference>
<dbReference type="OMA" id="NWYAVLP"/>
<dbReference type="SUPFAM" id="SSF51735">
    <property type="entry name" value="NAD(P)-binding Rossmann-fold domains"/>
    <property type="match status" value="1"/>
</dbReference>
<dbReference type="OrthoDB" id="10253736at2759"/>
<dbReference type="InterPro" id="IPR020904">
    <property type="entry name" value="Sc_DH/Rdtase_CS"/>
</dbReference>
<dbReference type="PROSITE" id="PS00061">
    <property type="entry name" value="ADH_SHORT"/>
    <property type="match status" value="1"/>
</dbReference>
<dbReference type="EMBL" id="CAFZ01000230">
    <property type="protein sequence ID" value="CCA73493.1"/>
    <property type="molecule type" value="Genomic_DNA"/>
</dbReference>
<dbReference type="eggNOG" id="KOG1201">
    <property type="taxonomic scope" value="Eukaryota"/>
</dbReference>
<accession>G4TQA0</accession>
<dbReference type="PRINTS" id="PR00081">
    <property type="entry name" value="GDHRDH"/>
</dbReference>
<dbReference type="PANTHER" id="PTHR24322">
    <property type="entry name" value="PKSB"/>
    <property type="match status" value="1"/>
</dbReference>
<organism evidence="4 5">
    <name type="scientific">Serendipita indica (strain DSM 11827)</name>
    <name type="common">Root endophyte fungus</name>
    <name type="synonym">Piriformospora indica</name>
    <dbReference type="NCBI Taxonomy" id="1109443"/>
    <lineage>
        <taxon>Eukaryota</taxon>
        <taxon>Fungi</taxon>
        <taxon>Dikarya</taxon>
        <taxon>Basidiomycota</taxon>
        <taxon>Agaricomycotina</taxon>
        <taxon>Agaricomycetes</taxon>
        <taxon>Sebacinales</taxon>
        <taxon>Serendipitaceae</taxon>
        <taxon>Serendipita</taxon>
    </lineage>
</organism>
<dbReference type="Proteomes" id="UP000007148">
    <property type="component" value="Unassembled WGS sequence"/>
</dbReference>
<dbReference type="STRING" id="1109443.G4TQA0"/>
<evidence type="ECO:0000256" key="3">
    <source>
        <dbReference type="ARBA" id="ARBA00023002"/>
    </source>
</evidence>
<dbReference type="InterPro" id="IPR036291">
    <property type="entry name" value="NAD(P)-bd_dom_sf"/>
</dbReference>
<reference evidence="4 5" key="1">
    <citation type="journal article" date="2011" name="PLoS Pathog.">
        <title>Endophytic Life Strategies Decoded by Genome and Transcriptome Analyses of the Mutualistic Root Symbiont Piriformospora indica.</title>
        <authorList>
            <person name="Zuccaro A."/>
            <person name="Lahrmann U."/>
            <person name="Guldener U."/>
            <person name="Langen G."/>
            <person name="Pfiffi S."/>
            <person name="Biedenkopf D."/>
            <person name="Wong P."/>
            <person name="Samans B."/>
            <person name="Grimm C."/>
            <person name="Basiewicz M."/>
            <person name="Murat C."/>
            <person name="Martin F."/>
            <person name="Kogel K.H."/>
        </authorList>
    </citation>
    <scope>NUCLEOTIDE SEQUENCE [LARGE SCALE GENOMIC DNA]</scope>
    <source>
        <strain evidence="4 5">DSM 11827</strain>
    </source>
</reference>
<comment type="caution">
    <text evidence="4">The sequence shown here is derived from an EMBL/GenBank/DDBJ whole genome shotgun (WGS) entry which is preliminary data.</text>
</comment>
<proteinExistence type="inferred from homology"/>
<dbReference type="Pfam" id="PF00106">
    <property type="entry name" value="adh_short"/>
    <property type="match status" value="1"/>
</dbReference>
<comment type="similarity">
    <text evidence="1">Belongs to the short-chain dehydrogenases/reductases (SDR) family.</text>
</comment>
<gene>
    <name evidence="4" type="ORF">PIIN_07446</name>
</gene>
<evidence type="ECO:0000313" key="4">
    <source>
        <dbReference type="EMBL" id="CCA73493.1"/>
    </source>
</evidence>
<evidence type="ECO:0000256" key="1">
    <source>
        <dbReference type="ARBA" id="ARBA00006484"/>
    </source>
</evidence>
<protein>
    <submittedName>
        <fullName evidence="4">Related to a retinal short-chain dehydrogenase/reductase</fullName>
    </submittedName>
</protein>
<dbReference type="Gene3D" id="3.40.50.720">
    <property type="entry name" value="NAD(P)-binding Rossmann-like Domain"/>
    <property type="match status" value="1"/>
</dbReference>
<evidence type="ECO:0000256" key="2">
    <source>
        <dbReference type="ARBA" id="ARBA00022857"/>
    </source>
</evidence>
<keyword evidence="3" id="KW-0560">Oxidoreductase</keyword>
<sequence length="375" mass="41835">MNPYQEEYDNSSAAWDQLDLDMFIKVASHTVFSPFFTFFIPFIYKSTGLPWSDPTLQAFSAWFALMALICKFSVDGTTRRADILSSTGLCRFVARKWRNAGTSGLLDWEEQIIVITGGSSGIGALLAETLAMRQCTVAVLDVKPTKSEHDNINFYECDVLDWTQVSTVAKQIKKELGAPTVIRKNVKQTFNVNVVAQFNVLRAFLPDIIEAKIGHVVTVSSLLGRTGCAQVSDYAASKAALISLHECLRQELDYRHHVPLVRTTLLTTGLVQTPMFSGQRPLRENAMMPGWLFDFAMPALPPHAVVKEIIKAIDLQESRDIVLPELAKTALLMPILPYWVNYWAKWVTGANQSMVGFHKTTSVRADEVGVKNKSD</sequence>
<name>G4TQA0_SERID</name>
<dbReference type="InParanoid" id="G4TQA0"/>
<dbReference type="HOGENOM" id="CLU_010194_5_1_1"/>
<evidence type="ECO:0000313" key="5">
    <source>
        <dbReference type="Proteomes" id="UP000007148"/>
    </source>
</evidence>
<dbReference type="FunCoup" id="G4TQA0">
    <property type="interactions" value="94"/>
</dbReference>
<dbReference type="InterPro" id="IPR002347">
    <property type="entry name" value="SDR_fam"/>
</dbReference>